<proteinExistence type="predicted"/>
<evidence type="ECO:0000256" key="1">
    <source>
        <dbReference type="SAM" id="MobiDB-lite"/>
    </source>
</evidence>
<keyword evidence="3" id="KW-1185">Reference proteome</keyword>
<accession>A0A7G7YMG6</accession>
<evidence type="ECO:0000313" key="2">
    <source>
        <dbReference type="EMBL" id="QNH95686.1"/>
    </source>
</evidence>
<name>A0A7G7YMG6_9CORY</name>
<dbReference type="Proteomes" id="UP000515275">
    <property type="component" value="Chromosome"/>
</dbReference>
<evidence type="ECO:0000313" key="3">
    <source>
        <dbReference type="Proteomes" id="UP000515275"/>
    </source>
</evidence>
<dbReference type="EMBL" id="CP046883">
    <property type="protein sequence ID" value="QNH95686.1"/>
    <property type="molecule type" value="Genomic_DNA"/>
</dbReference>
<dbReference type="KEGG" id="cans:GP473_02430"/>
<dbReference type="RefSeq" id="WP_186277076.1">
    <property type="nucleotide sequence ID" value="NZ_CP046883.1"/>
</dbReference>
<feature type="compositionally biased region" description="Basic and acidic residues" evidence="1">
    <location>
        <begin position="44"/>
        <end position="54"/>
    </location>
</feature>
<organism evidence="2 3">
    <name type="scientific">Corynebacterium anserum</name>
    <dbReference type="NCBI Taxonomy" id="2684406"/>
    <lineage>
        <taxon>Bacteria</taxon>
        <taxon>Bacillati</taxon>
        <taxon>Actinomycetota</taxon>
        <taxon>Actinomycetes</taxon>
        <taxon>Mycobacteriales</taxon>
        <taxon>Corynebacteriaceae</taxon>
        <taxon>Corynebacterium</taxon>
    </lineage>
</organism>
<sequence length="67" mass="7249">MTHIQALTGVISGGGFPVSNQLAYLRAEPLHDAMSSTIGYARASTDRGTSRTSDRLSALQDNEERIR</sequence>
<protein>
    <recommendedName>
        <fullName evidence="4">Resolvase/invertase-type recombinase catalytic domain-containing protein</fullName>
    </recommendedName>
</protein>
<feature type="region of interest" description="Disordered" evidence="1">
    <location>
        <begin position="41"/>
        <end position="67"/>
    </location>
</feature>
<evidence type="ECO:0008006" key="4">
    <source>
        <dbReference type="Google" id="ProtNLM"/>
    </source>
</evidence>
<reference evidence="2 3" key="1">
    <citation type="submission" date="2019-12" db="EMBL/GenBank/DDBJ databases">
        <title>Corynebacterium sp. nov., isolated from feces of the Anser Albifrons in China.</title>
        <authorList>
            <person name="Liu Q."/>
        </authorList>
    </citation>
    <scope>NUCLEOTIDE SEQUENCE [LARGE SCALE GENOMIC DNA]</scope>
    <source>
        <strain evidence="2 3">23H37-10</strain>
    </source>
</reference>
<dbReference type="AlphaFoldDB" id="A0A7G7YMG6"/>
<gene>
    <name evidence="2" type="ORF">GP473_02430</name>
</gene>